<proteinExistence type="predicted"/>
<evidence type="ECO:0000259" key="2">
    <source>
        <dbReference type="SMART" id="SM00470"/>
    </source>
</evidence>
<feature type="region of interest" description="Disordered" evidence="1">
    <location>
        <begin position="1"/>
        <end position="27"/>
    </location>
</feature>
<dbReference type="CDD" id="cd16401">
    <property type="entry name" value="ParB_N_like_MT"/>
    <property type="match status" value="1"/>
</dbReference>
<reference evidence="3" key="1">
    <citation type="submission" date="2019-10" db="EMBL/GenBank/DDBJ databases">
        <title>Description of Paenibacillus glebae sp. nov.</title>
        <authorList>
            <person name="Carlier A."/>
            <person name="Qi S."/>
        </authorList>
    </citation>
    <scope>NUCLEOTIDE SEQUENCE</scope>
    <source>
        <strain evidence="3">LMG 31456</strain>
    </source>
</reference>
<dbReference type="Pfam" id="PF02195">
    <property type="entry name" value="ParB_N"/>
    <property type="match status" value="1"/>
</dbReference>
<dbReference type="InterPro" id="IPR036086">
    <property type="entry name" value="ParB/Sulfiredoxin_sf"/>
</dbReference>
<feature type="domain" description="ParB-like N-terminal" evidence="2">
    <location>
        <begin position="4"/>
        <end position="93"/>
    </location>
</feature>
<comment type="caution">
    <text evidence="3">The sequence shown here is derived from an EMBL/GenBank/DDBJ whole genome shotgun (WGS) entry which is preliminary data.</text>
</comment>
<name>A0A972GYE4_9BACL</name>
<dbReference type="Gene3D" id="3.90.1530.10">
    <property type="entry name" value="Conserved hypothetical protein from pyrococcus furiosus pfu- 392566-001, ParB domain"/>
    <property type="match status" value="1"/>
</dbReference>
<dbReference type="InterPro" id="IPR003115">
    <property type="entry name" value="ParB_N"/>
</dbReference>
<feature type="compositionally biased region" description="Polar residues" evidence="1">
    <location>
        <begin position="8"/>
        <end position="17"/>
    </location>
</feature>
<dbReference type="Proteomes" id="UP000641588">
    <property type="component" value="Unassembled WGS sequence"/>
</dbReference>
<sequence length="153" mass="17656">MEIRKVHTSQINAASSNPRKDLQPSDSEYEKLKRSIEEFGYIDPVIWNELTGNLVGGHQRYKILLERGDMEIDVSVVQLELEQEKLLNLTLNKVSGAWDEEMLSRLLEELYAAGADLELSGFDGTEIDRLIQEFQEPPEEQLGNFTNREIKYR</sequence>
<feature type="compositionally biased region" description="Basic and acidic residues" evidence="1">
    <location>
        <begin position="18"/>
        <end position="27"/>
    </location>
</feature>
<evidence type="ECO:0000256" key="1">
    <source>
        <dbReference type="SAM" id="MobiDB-lite"/>
    </source>
</evidence>
<protein>
    <submittedName>
        <fullName evidence="3">Transcriptional regulator</fullName>
    </submittedName>
</protein>
<dbReference type="SMART" id="SM00470">
    <property type="entry name" value="ParB"/>
    <property type="match status" value="1"/>
</dbReference>
<dbReference type="EMBL" id="WHOD01000070">
    <property type="protein sequence ID" value="NOU95175.1"/>
    <property type="molecule type" value="Genomic_DNA"/>
</dbReference>
<evidence type="ECO:0000313" key="3">
    <source>
        <dbReference type="EMBL" id="NOU95175.1"/>
    </source>
</evidence>
<keyword evidence="4" id="KW-1185">Reference proteome</keyword>
<dbReference type="AlphaFoldDB" id="A0A972GYE4"/>
<gene>
    <name evidence="3" type="ORF">GC093_18385</name>
</gene>
<evidence type="ECO:0000313" key="4">
    <source>
        <dbReference type="Proteomes" id="UP000641588"/>
    </source>
</evidence>
<accession>A0A972GYE4</accession>
<dbReference type="SUPFAM" id="SSF110849">
    <property type="entry name" value="ParB/Sulfiredoxin"/>
    <property type="match status" value="1"/>
</dbReference>
<dbReference type="RefSeq" id="WP_171653396.1">
    <property type="nucleotide sequence ID" value="NZ_WHOD01000070.1"/>
</dbReference>
<organism evidence="3 4">
    <name type="scientific">Paenibacillus foliorum</name>
    <dbReference type="NCBI Taxonomy" id="2654974"/>
    <lineage>
        <taxon>Bacteria</taxon>
        <taxon>Bacillati</taxon>
        <taxon>Bacillota</taxon>
        <taxon>Bacilli</taxon>
        <taxon>Bacillales</taxon>
        <taxon>Paenibacillaceae</taxon>
        <taxon>Paenibacillus</taxon>
    </lineage>
</organism>